<name>A0A8S4P0F0_OWEFU</name>
<evidence type="ECO:0000313" key="3">
    <source>
        <dbReference type="Proteomes" id="UP000749559"/>
    </source>
</evidence>
<keyword evidence="1" id="KW-0472">Membrane</keyword>
<accession>A0A8S4P0F0</accession>
<evidence type="ECO:0000313" key="2">
    <source>
        <dbReference type="EMBL" id="CAH1786309.1"/>
    </source>
</evidence>
<dbReference type="Proteomes" id="UP000749559">
    <property type="component" value="Unassembled WGS sequence"/>
</dbReference>
<dbReference type="AlphaFoldDB" id="A0A8S4P0F0"/>
<protein>
    <submittedName>
        <fullName evidence="2">Uncharacterized protein</fullName>
    </submittedName>
</protein>
<dbReference type="EMBL" id="CAIIXF020000006">
    <property type="protein sequence ID" value="CAH1786309.1"/>
    <property type="molecule type" value="Genomic_DNA"/>
</dbReference>
<comment type="caution">
    <text evidence="2">The sequence shown here is derived from an EMBL/GenBank/DDBJ whole genome shotgun (WGS) entry which is preliminary data.</text>
</comment>
<keyword evidence="1" id="KW-1133">Transmembrane helix</keyword>
<reference evidence="2" key="1">
    <citation type="submission" date="2022-03" db="EMBL/GenBank/DDBJ databases">
        <authorList>
            <person name="Martin C."/>
        </authorList>
    </citation>
    <scope>NUCLEOTIDE SEQUENCE</scope>
</reference>
<keyword evidence="3" id="KW-1185">Reference proteome</keyword>
<organism evidence="2 3">
    <name type="scientific">Owenia fusiformis</name>
    <name type="common">Polychaete worm</name>
    <dbReference type="NCBI Taxonomy" id="6347"/>
    <lineage>
        <taxon>Eukaryota</taxon>
        <taxon>Metazoa</taxon>
        <taxon>Spiralia</taxon>
        <taxon>Lophotrochozoa</taxon>
        <taxon>Annelida</taxon>
        <taxon>Polychaeta</taxon>
        <taxon>Sedentaria</taxon>
        <taxon>Canalipalpata</taxon>
        <taxon>Sabellida</taxon>
        <taxon>Oweniida</taxon>
        <taxon>Oweniidae</taxon>
        <taxon>Owenia</taxon>
    </lineage>
</organism>
<feature type="transmembrane region" description="Helical" evidence="1">
    <location>
        <begin position="24"/>
        <end position="47"/>
    </location>
</feature>
<proteinExistence type="predicted"/>
<keyword evidence="1" id="KW-0812">Transmembrane</keyword>
<sequence>SQLFNYKQTLELDRSSDRRMTAKVCILVIGILANVVLVTSCGGVDLLRCTLLCCYKKKCQIDDIGDLLDCCCPQGDGGKRSLDEYDMTESIPLCSKARRANRFLFDAELR</sequence>
<feature type="non-terminal residue" evidence="2">
    <location>
        <position position="110"/>
    </location>
</feature>
<evidence type="ECO:0000256" key="1">
    <source>
        <dbReference type="SAM" id="Phobius"/>
    </source>
</evidence>
<gene>
    <name evidence="2" type="ORF">OFUS_LOCUS12227</name>
</gene>